<keyword evidence="2" id="KW-0732">Signal</keyword>
<protein>
    <submittedName>
        <fullName evidence="3">DUF4148 domain-containing protein</fullName>
    </submittedName>
</protein>
<dbReference type="Proteomes" id="UP001293718">
    <property type="component" value="Unassembled WGS sequence"/>
</dbReference>
<organism evidence="3 4">
    <name type="scientific">Azohydromonas lata</name>
    <dbReference type="NCBI Taxonomy" id="45677"/>
    <lineage>
        <taxon>Bacteria</taxon>
        <taxon>Pseudomonadati</taxon>
        <taxon>Pseudomonadota</taxon>
        <taxon>Betaproteobacteria</taxon>
        <taxon>Burkholderiales</taxon>
        <taxon>Sphaerotilaceae</taxon>
        <taxon>Azohydromonas</taxon>
    </lineage>
</organism>
<dbReference type="EMBL" id="JAXOJX010000016">
    <property type="protein sequence ID" value="MDZ5457282.1"/>
    <property type="molecule type" value="Genomic_DNA"/>
</dbReference>
<evidence type="ECO:0000313" key="3">
    <source>
        <dbReference type="EMBL" id="MDZ5457282.1"/>
    </source>
</evidence>
<feature type="chain" id="PRO_5047534498" evidence="2">
    <location>
        <begin position="25"/>
        <end position="141"/>
    </location>
</feature>
<sequence length="141" mass="14906">MKATLITTVLAATAAALLSFNTQAAELSSYYRESAVPPLAGSTAKTREQVKAELAEAVARGEVNNSGVRPSFTYPFHHESAPGPLAASGSKTREQVKAELAEAIARGEVFYTSGNAYRRGYDSAPAPFISPAAPMDVMARR</sequence>
<evidence type="ECO:0000256" key="1">
    <source>
        <dbReference type="SAM" id="MobiDB-lite"/>
    </source>
</evidence>
<evidence type="ECO:0000313" key="4">
    <source>
        <dbReference type="Proteomes" id="UP001293718"/>
    </source>
</evidence>
<gene>
    <name evidence="3" type="ORF">SM757_11945</name>
</gene>
<reference evidence="3 4" key="1">
    <citation type="submission" date="2023-11" db="EMBL/GenBank/DDBJ databases">
        <title>Draft genome of Azohydromonas lata strain H1 (DSM1123), a polyhydroxyalkanoate producer.</title>
        <authorList>
            <person name="Traversa D."/>
            <person name="D'Addabbo P."/>
            <person name="Pazzani C."/>
            <person name="Manzari C."/>
            <person name="Chiara M."/>
            <person name="Scrascia M."/>
        </authorList>
    </citation>
    <scope>NUCLEOTIDE SEQUENCE [LARGE SCALE GENOMIC DNA]</scope>
    <source>
        <strain evidence="3 4">H1</strain>
    </source>
</reference>
<keyword evidence="4" id="KW-1185">Reference proteome</keyword>
<feature type="signal peptide" evidence="2">
    <location>
        <begin position="1"/>
        <end position="24"/>
    </location>
</feature>
<dbReference type="Pfam" id="PF13663">
    <property type="entry name" value="DUF4148"/>
    <property type="match status" value="1"/>
</dbReference>
<dbReference type="InterPro" id="IPR025421">
    <property type="entry name" value="DUF4148"/>
</dbReference>
<name>A0ABU5IEA1_9BURK</name>
<evidence type="ECO:0000256" key="2">
    <source>
        <dbReference type="SAM" id="SignalP"/>
    </source>
</evidence>
<comment type="caution">
    <text evidence="3">The sequence shown here is derived from an EMBL/GenBank/DDBJ whole genome shotgun (WGS) entry which is preliminary data.</text>
</comment>
<accession>A0ABU5IEA1</accession>
<feature type="region of interest" description="Disordered" evidence="1">
    <location>
        <begin position="70"/>
        <end position="92"/>
    </location>
</feature>
<proteinExistence type="predicted"/>
<dbReference type="RefSeq" id="WP_066332643.1">
    <property type="nucleotide sequence ID" value="NZ_JAXOJX010000016.1"/>
</dbReference>